<organism evidence="17 18">
    <name type="scientific">Sporosarcina contaminans</name>
    <dbReference type="NCBI Taxonomy" id="633403"/>
    <lineage>
        <taxon>Bacteria</taxon>
        <taxon>Bacillati</taxon>
        <taxon>Bacillota</taxon>
        <taxon>Bacilli</taxon>
        <taxon>Bacillales</taxon>
        <taxon>Caryophanaceae</taxon>
        <taxon>Sporosarcina</taxon>
    </lineage>
</organism>
<dbReference type="InterPro" id="IPR050398">
    <property type="entry name" value="HssS/ArlS-like"/>
</dbReference>
<feature type="domain" description="Histidine kinase" evidence="16">
    <location>
        <begin position="250"/>
        <end position="461"/>
    </location>
</feature>
<feature type="transmembrane region" description="Helical" evidence="15">
    <location>
        <begin position="163"/>
        <end position="186"/>
    </location>
</feature>
<dbReference type="Gene3D" id="3.30.565.10">
    <property type="entry name" value="Histidine kinase-like ATPase, C-terminal domain"/>
    <property type="match status" value="1"/>
</dbReference>
<comment type="catalytic activity">
    <reaction evidence="1">
        <text>ATP + protein L-histidine = ADP + protein N-phospho-L-histidine.</text>
        <dbReference type="EC" id="2.7.13.3"/>
    </reaction>
</comment>
<evidence type="ECO:0000259" key="16">
    <source>
        <dbReference type="PROSITE" id="PS50109"/>
    </source>
</evidence>
<proteinExistence type="predicted"/>
<keyword evidence="4" id="KW-1003">Cell membrane</keyword>
<dbReference type="InterPro" id="IPR004358">
    <property type="entry name" value="Sig_transdc_His_kin-like_C"/>
</dbReference>
<keyword evidence="9 17" id="KW-0418">Kinase</keyword>
<evidence type="ECO:0000256" key="11">
    <source>
        <dbReference type="ARBA" id="ARBA00022989"/>
    </source>
</evidence>
<keyword evidence="7 15" id="KW-0812">Transmembrane</keyword>
<dbReference type="InterPro" id="IPR036097">
    <property type="entry name" value="HisK_dim/P_sf"/>
</dbReference>
<evidence type="ECO:0000256" key="3">
    <source>
        <dbReference type="ARBA" id="ARBA00012438"/>
    </source>
</evidence>
<reference evidence="18" key="1">
    <citation type="journal article" date="2019" name="Int. J. Syst. Evol. Microbiol.">
        <title>The Global Catalogue of Microorganisms (GCM) 10K type strain sequencing project: providing services to taxonomists for standard genome sequencing and annotation.</title>
        <authorList>
            <consortium name="The Broad Institute Genomics Platform"/>
            <consortium name="The Broad Institute Genome Sequencing Center for Infectious Disease"/>
            <person name="Wu L."/>
            <person name="Ma J."/>
        </authorList>
    </citation>
    <scope>NUCLEOTIDE SEQUENCE [LARGE SCALE GENOMIC DNA]</scope>
    <source>
        <strain evidence="18">CCUG 53915</strain>
    </source>
</reference>
<evidence type="ECO:0000256" key="1">
    <source>
        <dbReference type="ARBA" id="ARBA00000085"/>
    </source>
</evidence>
<keyword evidence="5" id="KW-0597">Phosphoprotein</keyword>
<keyword evidence="8" id="KW-0547">Nucleotide-binding</keyword>
<dbReference type="InterPro" id="IPR005467">
    <property type="entry name" value="His_kinase_dom"/>
</dbReference>
<keyword evidence="12" id="KW-0902">Two-component regulatory system</keyword>
<keyword evidence="14" id="KW-0175">Coiled coil</keyword>
<keyword evidence="10" id="KW-0067">ATP-binding</keyword>
<evidence type="ECO:0000256" key="4">
    <source>
        <dbReference type="ARBA" id="ARBA00022475"/>
    </source>
</evidence>
<gene>
    <name evidence="17" type="ORF">ACFQ38_09830</name>
</gene>
<keyword evidence="13 15" id="KW-0472">Membrane</keyword>
<dbReference type="EMBL" id="JBHTLT010000045">
    <property type="protein sequence ID" value="MFD1205398.1"/>
    <property type="molecule type" value="Genomic_DNA"/>
</dbReference>
<dbReference type="PROSITE" id="PS50109">
    <property type="entry name" value="HIS_KIN"/>
    <property type="match status" value="1"/>
</dbReference>
<dbReference type="CDD" id="cd00075">
    <property type="entry name" value="HATPase"/>
    <property type="match status" value="1"/>
</dbReference>
<feature type="coiled-coil region" evidence="14">
    <location>
        <begin position="223"/>
        <end position="250"/>
    </location>
</feature>
<dbReference type="InterPro" id="IPR003661">
    <property type="entry name" value="HisK_dim/P_dom"/>
</dbReference>
<evidence type="ECO:0000313" key="17">
    <source>
        <dbReference type="EMBL" id="MFD1205398.1"/>
    </source>
</evidence>
<dbReference type="SUPFAM" id="SSF47384">
    <property type="entry name" value="Homodimeric domain of signal transducing histidine kinase"/>
    <property type="match status" value="1"/>
</dbReference>
<evidence type="ECO:0000256" key="13">
    <source>
        <dbReference type="ARBA" id="ARBA00023136"/>
    </source>
</evidence>
<dbReference type="PANTHER" id="PTHR45528">
    <property type="entry name" value="SENSOR HISTIDINE KINASE CPXA"/>
    <property type="match status" value="1"/>
</dbReference>
<name>A0ABW3U132_9BACL</name>
<evidence type="ECO:0000256" key="6">
    <source>
        <dbReference type="ARBA" id="ARBA00022679"/>
    </source>
</evidence>
<protein>
    <recommendedName>
        <fullName evidence="3">histidine kinase</fullName>
        <ecNumber evidence="3">2.7.13.3</ecNumber>
    </recommendedName>
</protein>
<evidence type="ECO:0000256" key="2">
    <source>
        <dbReference type="ARBA" id="ARBA00004651"/>
    </source>
</evidence>
<dbReference type="RefSeq" id="WP_381480574.1">
    <property type="nucleotide sequence ID" value="NZ_JBHTLT010000045.1"/>
</dbReference>
<keyword evidence="6" id="KW-0808">Transferase</keyword>
<dbReference type="Pfam" id="PF00512">
    <property type="entry name" value="HisKA"/>
    <property type="match status" value="1"/>
</dbReference>
<dbReference type="Gene3D" id="1.10.287.130">
    <property type="match status" value="1"/>
</dbReference>
<dbReference type="Pfam" id="PF02518">
    <property type="entry name" value="HATPase_c"/>
    <property type="match status" value="1"/>
</dbReference>
<dbReference type="SMART" id="SM00387">
    <property type="entry name" value="HATPase_c"/>
    <property type="match status" value="1"/>
</dbReference>
<keyword evidence="18" id="KW-1185">Reference proteome</keyword>
<evidence type="ECO:0000256" key="15">
    <source>
        <dbReference type="SAM" id="Phobius"/>
    </source>
</evidence>
<dbReference type="GO" id="GO:0016301">
    <property type="term" value="F:kinase activity"/>
    <property type="evidence" value="ECO:0007669"/>
    <property type="project" value="UniProtKB-KW"/>
</dbReference>
<evidence type="ECO:0000256" key="9">
    <source>
        <dbReference type="ARBA" id="ARBA00022777"/>
    </source>
</evidence>
<comment type="caution">
    <text evidence="17">The sequence shown here is derived from an EMBL/GenBank/DDBJ whole genome shotgun (WGS) entry which is preliminary data.</text>
</comment>
<evidence type="ECO:0000256" key="7">
    <source>
        <dbReference type="ARBA" id="ARBA00022692"/>
    </source>
</evidence>
<dbReference type="PRINTS" id="PR00344">
    <property type="entry name" value="BCTRLSENSOR"/>
</dbReference>
<dbReference type="InterPro" id="IPR036890">
    <property type="entry name" value="HATPase_C_sf"/>
</dbReference>
<accession>A0ABW3U132</accession>
<comment type="subcellular location">
    <subcellularLocation>
        <location evidence="2">Cell membrane</location>
        <topology evidence="2">Multi-pass membrane protein</topology>
    </subcellularLocation>
</comment>
<evidence type="ECO:0000313" key="18">
    <source>
        <dbReference type="Proteomes" id="UP001597231"/>
    </source>
</evidence>
<evidence type="ECO:0000256" key="8">
    <source>
        <dbReference type="ARBA" id="ARBA00022741"/>
    </source>
</evidence>
<dbReference type="CDD" id="cd00082">
    <property type="entry name" value="HisKA"/>
    <property type="match status" value="1"/>
</dbReference>
<evidence type="ECO:0000256" key="10">
    <source>
        <dbReference type="ARBA" id="ARBA00022840"/>
    </source>
</evidence>
<sequence length="466" mass="53068">MKWKLTARYLFSVLIIVCIVVFVNMLVLFGVLYYQQSNGNENLSSETGETFTRQFSRYMSINNGQPIISDEGIEALRTFGGWVQVLDKNGNVVADALSPEDAPTHYSPIELVHKYKYMDDQKTTYFISQFDEYSYLLGVKNSVEQRIVLMFNGPSFLSYASKAFIGMTIADLIIAILIGLLFSTIITKPVSHMINRISQLKERNFSVQKMKRQGIFKPVFSNLNAVSETLLSHEEERAKLEKMREEWVSNVSHDLKTPLASIQGFAELLREQNVTESERIDYAEVIERKSIYMKELLDDFNLTMRLRNQEMPLNREDTRLESFVRELVIDVLNDSQSNNCTISFNSNAPNLKWNIDQHLMKRAILNFIHNAITHNDRDVQINVSLTPKGITIEDNGKGISEHDIEQIFDRYYRGTNTDHIHGTGLGLAISRDIIEAHGGTVALTSEAGSGTKIEIRMNAEIDSQAN</sequence>
<evidence type="ECO:0000256" key="14">
    <source>
        <dbReference type="SAM" id="Coils"/>
    </source>
</evidence>
<evidence type="ECO:0000256" key="5">
    <source>
        <dbReference type="ARBA" id="ARBA00022553"/>
    </source>
</evidence>
<dbReference type="SMART" id="SM00388">
    <property type="entry name" value="HisKA"/>
    <property type="match status" value="1"/>
</dbReference>
<feature type="transmembrane region" description="Helical" evidence="15">
    <location>
        <begin position="9"/>
        <end position="34"/>
    </location>
</feature>
<dbReference type="EC" id="2.7.13.3" evidence="3"/>
<dbReference type="InterPro" id="IPR003594">
    <property type="entry name" value="HATPase_dom"/>
</dbReference>
<evidence type="ECO:0000256" key="12">
    <source>
        <dbReference type="ARBA" id="ARBA00023012"/>
    </source>
</evidence>
<dbReference type="Proteomes" id="UP001597231">
    <property type="component" value="Unassembled WGS sequence"/>
</dbReference>
<dbReference type="PANTHER" id="PTHR45528:SF1">
    <property type="entry name" value="SENSOR HISTIDINE KINASE CPXA"/>
    <property type="match status" value="1"/>
</dbReference>
<dbReference type="SUPFAM" id="SSF55874">
    <property type="entry name" value="ATPase domain of HSP90 chaperone/DNA topoisomerase II/histidine kinase"/>
    <property type="match status" value="1"/>
</dbReference>
<keyword evidence="11 15" id="KW-1133">Transmembrane helix</keyword>